<comment type="caution">
    <text evidence="2">The sequence shown here is derived from an EMBL/GenBank/DDBJ whole genome shotgun (WGS) entry which is preliminary data.</text>
</comment>
<accession>A0A8T0G0W1</accession>
<feature type="compositionally biased region" description="Polar residues" evidence="1">
    <location>
        <begin position="41"/>
        <end position="51"/>
    </location>
</feature>
<evidence type="ECO:0000313" key="3">
    <source>
        <dbReference type="Proteomes" id="UP000807504"/>
    </source>
</evidence>
<evidence type="ECO:0000313" key="2">
    <source>
        <dbReference type="EMBL" id="KAF8795610.1"/>
    </source>
</evidence>
<organism evidence="2 3">
    <name type="scientific">Argiope bruennichi</name>
    <name type="common">Wasp spider</name>
    <name type="synonym">Aranea bruennichi</name>
    <dbReference type="NCBI Taxonomy" id="94029"/>
    <lineage>
        <taxon>Eukaryota</taxon>
        <taxon>Metazoa</taxon>
        <taxon>Ecdysozoa</taxon>
        <taxon>Arthropoda</taxon>
        <taxon>Chelicerata</taxon>
        <taxon>Arachnida</taxon>
        <taxon>Araneae</taxon>
        <taxon>Araneomorphae</taxon>
        <taxon>Entelegynae</taxon>
        <taxon>Araneoidea</taxon>
        <taxon>Araneidae</taxon>
        <taxon>Argiope</taxon>
    </lineage>
</organism>
<name>A0A8T0G0W1_ARGBR</name>
<dbReference type="EMBL" id="JABXBU010000001">
    <property type="protein sequence ID" value="KAF8795610.1"/>
    <property type="molecule type" value="Genomic_DNA"/>
</dbReference>
<reference evidence="2" key="2">
    <citation type="submission" date="2020-06" db="EMBL/GenBank/DDBJ databases">
        <authorList>
            <person name="Sheffer M."/>
        </authorList>
    </citation>
    <scope>NUCLEOTIDE SEQUENCE</scope>
</reference>
<keyword evidence="3" id="KW-1185">Reference proteome</keyword>
<evidence type="ECO:0000256" key="1">
    <source>
        <dbReference type="SAM" id="MobiDB-lite"/>
    </source>
</evidence>
<protein>
    <submittedName>
        <fullName evidence="2">Uncharacterized protein</fullName>
    </submittedName>
</protein>
<sequence>MHAEPLKPIVLDDGNDIEMCEIHVQTTCFYTYDGWNKKISNPDTFPRNSSQHRPHLEPLQFNGWRSNSSRG</sequence>
<dbReference type="AlphaFoldDB" id="A0A8T0G0W1"/>
<proteinExistence type="predicted"/>
<gene>
    <name evidence="2" type="ORF">HNY73_000095</name>
</gene>
<reference evidence="2" key="1">
    <citation type="journal article" date="2020" name="bioRxiv">
        <title>Chromosome-level reference genome of the European wasp spider Argiope bruennichi: a resource for studies on range expansion and evolutionary adaptation.</title>
        <authorList>
            <person name="Sheffer M.M."/>
            <person name="Hoppe A."/>
            <person name="Krehenwinkel H."/>
            <person name="Uhl G."/>
            <person name="Kuss A.W."/>
            <person name="Jensen L."/>
            <person name="Jensen C."/>
            <person name="Gillespie R.G."/>
            <person name="Hoff K.J."/>
            <person name="Prost S."/>
        </authorList>
    </citation>
    <scope>NUCLEOTIDE SEQUENCE</scope>
</reference>
<dbReference type="Proteomes" id="UP000807504">
    <property type="component" value="Unassembled WGS sequence"/>
</dbReference>
<feature type="region of interest" description="Disordered" evidence="1">
    <location>
        <begin position="41"/>
        <end position="71"/>
    </location>
</feature>